<evidence type="ECO:0000313" key="2">
    <source>
        <dbReference type="Proteomes" id="UP000248329"/>
    </source>
</evidence>
<reference evidence="1" key="1">
    <citation type="submission" date="2018-01" db="EMBL/GenBank/DDBJ databases">
        <authorList>
            <person name="Krukenberg V."/>
        </authorList>
    </citation>
    <scope>NUCLEOTIDE SEQUENCE</scope>
    <source>
        <strain evidence="1">E20ANME2</strain>
    </source>
</reference>
<sequence>MTCLLLVAAALVAVLAVAGMGAGAELHVYPGGSIQTTIDDAGGCDLCACGDVCGECECVETDYADRRWRGCGGGAGVGTTDTKMFM</sequence>
<organism evidence="1 2">
    <name type="scientific">Candidatus Methanogaster sp</name>
    <dbReference type="NCBI Taxonomy" id="3386292"/>
    <lineage>
        <taxon>Archaea</taxon>
        <taxon>Methanobacteriati</taxon>
        <taxon>Methanobacteriota</taxon>
        <taxon>Stenosarchaea group</taxon>
        <taxon>Methanomicrobia</taxon>
        <taxon>Methanosarcinales</taxon>
        <taxon>ANME-2 cluster</taxon>
        <taxon>Candidatus Methanogasteraceae</taxon>
        <taxon>Candidatus Methanogaster</taxon>
    </lineage>
</organism>
<name>A0AC61L1F0_9EURY</name>
<gene>
    <name evidence="1" type="ORF">C4B59_10405</name>
</gene>
<dbReference type="EMBL" id="PQXF01000021">
    <property type="protein sequence ID" value="PXF59813.1"/>
    <property type="molecule type" value="Genomic_DNA"/>
</dbReference>
<comment type="caution">
    <text evidence="1">The sequence shown here is derived from an EMBL/GenBank/DDBJ whole genome shotgun (WGS) entry which is preliminary data.</text>
</comment>
<evidence type="ECO:0000313" key="1">
    <source>
        <dbReference type="EMBL" id="PXF59813.1"/>
    </source>
</evidence>
<proteinExistence type="predicted"/>
<protein>
    <submittedName>
        <fullName evidence="1">Uncharacterized protein</fullName>
    </submittedName>
</protein>
<accession>A0AC61L1F0</accession>
<dbReference type="Proteomes" id="UP000248329">
    <property type="component" value="Unassembled WGS sequence"/>
</dbReference>